<dbReference type="AlphaFoldDB" id="A0AA39RZR6"/>
<evidence type="ECO:0000313" key="1">
    <source>
        <dbReference type="EMBL" id="KAK0585772.1"/>
    </source>
</evidence>
<dbReference type="Proteomes" id="UP001168877">
    <property type="component" value="Unassembled WGS sequence"/>
</dbReference>
<comment type="caution">
    <text evidence="1">The sequence shown here is derived from an EMBL/GenBank/DDBJ whole genome shotgun (WGS) entry which is preliminary data.</text>
</comment>
<accession>A0AA39RZR6</accession>
<organism evidence="1 2">
    <name type="scientific">Acer saccharum</name>
    <name type="common">Sugar maple</name>
    <dbReference type="NCBI Taxonomy" id="4024"/>
    <lineage>
        <taxon>Eukaryota</taxon>
        <taxon>Viridiplantae</taxon>
        <taxon>Streptophyta</taxon>
        <taxon>Embryophyta</taxon>
        <taxon>Tracheophyta</taxon>
        <taxon>Spermatophyta</taxon>
        <taxon>Magnoliopsida</taxon>
        <taxon>eudicotyledons</taxon>
        <taxon>Gunneridae</taxon>
        <taxon>Pentapetalae</taxon>
        <taxon>rosids</taxon>
        <taxon>malvids</taxon>
        <taxon>Sapindales</taxon>
        <taxon>Sapindaceae</taxon>
        <taxon>Hippocastanoideae</taxon>
        <taxon>Acereae</taxon>
        <taxon>Acer</taxon>
    </lineage>
</organism>
<sequence length="136" mass="15878">MGLRKIPGQRWIEVKNRIDVFFAEYIQCWRSCGCKCMMKIVFNSKYRLQQNLIHWQKQRWGSFSLLSSFPRLTVRLYPEVMLASSSGEDIVVPLTRLCCSLSLVVAQSLKTQVSYFLDEHSMLYSANTRLQSTEQV</sequence>
<evidence type="ECO:0000313" key="2">
    <source>
        <dbReference type="Proteomes" id="UP001168877"/>
    </source>
</evidence>
<keyword evidence="2" id="KW-1185">Reference proteome</keyword>
<reference evidence="1" key="2">
    <citation type="submission" date="2023-06" db="EMBL/GenBank/DDBJ databases">
        <authorList>
            <person name="Swenson N.G."/>
            <person name="Wegrzyn J.L."/>
            <person name="Mcevoy S.L."/>
        </authorList>
    </citation>
    <scope>NUCLEOTIDE SEQUENCE</scope>
    <source>
        <strain evidence="1">NS2018</strain>
        <tissue evidence="1">Leaf</tissue>
    </source>
</reference>
<reference evidence="1" key="1">
    <citation type="journal article" date="2022" name="Plant J.">
        <title>Strategies of tolerance reflected in two North American maple genomes.</title>
        <authorList>
            <person name="McEvoy S.L."/>
            <person name="Sezen U.U."/>
            <person name="Trouern-Trend A."/>
            <person name="McMahon S.M."/>
            <person name="Schaberg P.G."/>
            <person name="Yang J."/>
            <person name="Wegrzyn J.L."/>
            <person name="Swenson N.G."/>
        </authorList>
    </citation>
    <scope>NUCLEOTIDE SEQUENCE</scope>
    <source>
        <strain evidence="1">NS2018</strain>
    </source>
</reference>
<dbReference type="EMBL" id="JAUESC010000383">
    <property type="protein sequence ID" value="KAK0585772.1"/>
    <property type="molecule type" value="Genomic_DNA"/>
</dbReference>
<name>A0AA39RZR6_ACESA</name>
<gene>
    <name evidence="1" type="ORF">LWI29_033868</name>
</gene>
<protein>
    <submittedName>
        <fullName evidence="1">Uncharacterized protein</fullName>
    </submittedName>
</protein>
<proteinExistence type="predicted"/>